<dbReference type="EMBL" id="CP006935">
    <property type="protein sequence ID" value="AHC40029.1"/>
    <property type="molecule type" value="Genomic_DNA"/>
</dbReference>
<dbReference type="Proteomes" id="UP000018745">
    <property type="component" value="Chromosome"/>
</dbReference>
<name>A0ABN4BQS7_9MOLU</name>
<reference evidence="1 2" key="1">
    <citation type="journal article" date="2014" name="Genome Announc.">
        <title>Complete Genome Sequence of Mycoplasma ovis Strain Michigan, a Hemoplasma of Sheep with Two Distinct 16S rRNA Genes.</title>
        <authorList>
            <person name="Deshuillers P.L."/>
            <person name="Santos A.P."/>
            <person name="do Nascimento N.C."/>
            <person name="Hampel J.A."/>
            <person name="Bergin I.L."/>
            <person name="Dyson M.C."/>
            <person name="Messick J.B."/>
        </authorList>
    </citation>
    <scope>NUCLEOTIDE SEQUENCE [LARGE SCALE GENOMIC DNA]</scope>
    <source>
        <strain evidence="1 2">Michigan</strain>
    </source>
</reference>
<evidence type="ECO:0000313" key="1">
    <source>
        <dbReference type="EMBL" id="AHC40029.1"/>
    </source>
</evidence>
<gene>
    <name evidence="1" type="ORF">OVS_03070</name>
</gene>
<protein>
    <recommendedName>
        <fullName evidence="3">DNA polymerase III subunit delta</fullName>
    </recommendedName>
</protein>
<sequence>MLWVYCSKSLFALEIELENFLSQFRGEKIIHLKRVDFETIKNQLTQINLFEEYSHFIFEDYIGSFSELSNLFERVSISSNVLITKYCDNKTYLPDKLMDKLEDKIYWLFEPSYVFKERYLMKLLEKFKIKSLPNHLLEIIKKESLNSHIQLKGVLTQLKLELDQNQEITKELIINLIKSNDVVPNLKHKYLFLEWYLSGKIKNWVLFLNSLNTKRVNAEDNLMEFLKYFSYSLNFHFWNERHTLKTQEFIRELSYNFFIFIEQEIFKIKSSLFSGVVYFFWKNRPLINLQLNIY</sequence>
<dbReference type="RefSeq" id="WP_024071382.1">
    <property type="nucleotide sequence ID" value="NC_023062.1"/>
</dbReference>
<keyword evidence="2" id="KW-1185">Reference proteome</keyword>
<organism evidence="1 2">
    <name type="scientific">Mycoplasma ovis str. Michigan</name>
    <dbReference type="NCBI Taxonomy" id="1415773"/>
    <lineage>
        <taxon>Bacteria</taxon>
        <taxon>Bacillati</taxon>
        <taxon>Mycoplasmatota</taxon>
        <taxon>Mollicutes</taxon>
        <taxon>Mycoplasmataceae</taxon>
        <taxon>Mycoplasma</taxon>
    </lineage>
</organism>
<proteinExistence type="predicted"/>
<evidence type="ECO:0000313" key="2">
    <source>
        <dbReference type="Proteomes" id="UP000018745"/>
    </source>
</evidence>
<evidence type="ECO:0008006" key="3">
    <source>
        <dbReference type="Google" id="ProtNLM"/>
    </source>
</evidence>
<accession>A0ABN4BQS7</accession>